<dbReference type="Gene3D" id="1.10.490.10">
    <property type="entry name" value="Globins"/>
    <property type="match status" value="1"/>
</dbReference>
<dbReference type="InterPro" id="IPR009050">
    <property type="entry name" value="Globin-like_sf"/>
</dbReference>
<dbReference type="SUPFAM" id="SSF46458">
    <property type="entry name" value="Globin-like"/>
    <property type="match status" value="1"/>
</dbReference>
<proteinExistence type="predicted"/>
<keyword evidence="2" id="KW-1185">Reference proteome</keyword>
<reference evidence="2" key="1">
    <citation type="journal article" date="2019" name="Int. J. Syst. Evol. Microbiol.">
        <title>The Global Catalogue of Microorganisms (GCM) 10K type strain sequencing project: providing services to taxonomists for standard genome sequencing and annotation.</title>
        <authorList>
            <consortium name="The Broad Institute Genomics Platform"/>
            <consortium name="The Broad Institute Genome Sequencing Center for Infectious Disease"/>
            <person name="Wu L."/>
            <person name="Ma J."/>
        </authorList>
    </citation>
    <scope>NUCLEOTIDE SEQUENCE [LARGE SCALE GENOMIC DNA]</scope>
    <source>
        <strain evidence="2">JCM 18326</strain>
    </source>
</reference>
<dbReference type="Proteomes" id="UP001500298">
    <property type="component" value="Unassembled WGS sequence"/>
</dbReference>
<accession>A0ABP9D4Z3</accession>
<gene>
    <name evidence="1" type="ORF">GCM10023331_09070</name>
</gene>
<dbReference type="RefSeq" id="WP_345369567.1">
    <property type="nucleotide sequence ID" value="NZ_BAABJX010000017.1"/>
</dbReference>
<dbReference type="EMBL" id="BAABJX010000017">
    <property type="protein sequence ID" value="GAA4826611.1"/>
    <property type="molecule type" value="Genomic_DNA"/>
</dbReference>
<comment type="caution">
    <text evidence="1">The sequence shown here is derived from an EMBL/GenBank/DDBJ whole genome shotgun (WGS) entry which is preliminary data.</text>
</comment>
<name>A0ABP9D4Z3_9BACT</name>
<evidence type="ECO:0000313" key="1">
    <source>
        <dbReference type="EMBL" id="GAA4826611.1"/>
    </source>
</evidence>
<organism evidence="1 2">
    <name type="scientific">Algivirga pacifica</name>
    <dbReference type="NCBI Taxonomy" id="1162670"/>
    <lineage>
        <taxon>Bacteria</taxon>
        <taxon>Pseudomonadati</taxon>
        <taxon>Bacteroidota</taxon>
        <taxon>Cytophagia</taxon>
        <taxon>Cytophagales</taxon>
        <taxon>Flammeovirgaceae</taxon>
        <taxon>Algivirga</taxon>
    </lineage>
</organism>
<dbReference type="CDD" id="cd08916">
    <property type="entry name" value="TrHb3_P"/>
    <property type="match status" value="1"/>
</dbReference>
<dbReference type="InterPro" id="IPR012292">
    <property type="entry name" value="Globin/Proto"/>
</dbReference>
<sequence>MTKQDINSRQDVSLLVHSFYERVREDELIGPVFNHIIHDWDTHLELLTDFWESNLLFQPKYKGNPHQVHQEVDQQMQGTISMEHFGRWLQLWFQTIDTLFKGKNAEAAKRRARNMSTYMFMKIYERRHNEKGQQE</sequence>
<evidence type="ECO:0008006" key="3">
    <source>
        <dbReference type="Google" id="ProtNLM"/>
    </source>
</evidence>
<protein>
    <recommendedName>
        <fullName evidence="3">Globin</fullName>
    </recommendedName>
</protein>
<evidence type="ECO:0000313" key="2">
    <source>
        <dbReference type="Proteomes" id="UP001500298"/>
    </source>
</evidence>